<dbReference type="CDD" id="cd03784">
    <property type="entry name" value="GT1_Gtf-like"/>
    <property type="match status" value="1"/>
</dbReference>
<dbReference type="InterPro" id="IPR050426">
    <property type="entry name" value="Glycosyltransferase_28"/>
</dbReference>
<dbReference type="PANTHER" id="PTHR48050:SF13">
    <property type="entry name" value="STEROL 3-BETA-GLUCOSYLTRANSFERASE UGT80A2"/>
    <property type="match status" value="1"/>
</dbReference>
<dbReference type="Pfam" id="PF06722">
    <property type="entry name" value="EryCIII-like_C"/>
    <property type="match status" value="1"/>
</dbReference>
<reference evidence="2" key="1">
    <citation type="submission" date="2023-06" db="EMBL/GenBank/DDBJ databases">
        <title>Robiginitalea aurantiacus sp. nov. and Algoriphagus sediminis sp. nov., isolated from coastal sediment.</title>
        <authorList>
            <person name="Zhou Z.Y."/>
            <person name="An J."/>
            <person name="Jia Y.W."/>
            <person name="Du Z.J."/>
        </authorList>
    </citation>
    <scope>NUCLEOTIDE SEQUENCE</scope>
    <source>
        <strain evidence="2">C2-7</strain>
    </source>
</reference>
<evidence type="ECO:0000313" key="2">
    <source>
        <dbReference type="EMBL" id="MDN3203636.1"/>
    </source>
</evidence>
<dbReference type="Gene3D" id="3.40.50.2000">
    <property type="entry name" value="Glycogen Phosphorylase B"/>
    <property type="match status" value="2"/>
</dbReference>
<feature type="domain" description="Erythromycin biosynthesis protein CIII-like C-terminal" evidence="1">
    <location>
        <begin position="285"/>
        <end position="410"/>
    </location>
</feature>
<dbReference type="SUPFAM" id="SSF53756">
    <property type="entry name" value="UDP-Glycosyltransferase/glycogen phosphorylase"/>
    <property type="match status" value="1"/>
</dbReference>
<proteinExistence type="predicted"/>
<dbReference type="EMBL" id="JAUEPH010000002">
    <property type="protein sequence ID" value="MDN3203636.1"/>
    <property type="molecule type" value="Genomic_DNA"/>
</dbReference>
<evidence type="ECO:0000259" key="1">
    <source>
        <dbReference type="Pfam" id="PF06722"/>
    </source>
</evidence>
<comment type="caution">
    <text evidence="2">The sequence shown here is derived from an EMBL/GenBank/DDBJ whole genome shotgun (WGS) entry which is preliminary data.</text>
</comment>
<protein>
    <submittedName>
        <fullName evidence="2">Glycosyltransferase</fullName>
    </submittedName>
</protein>
<gene>
    <name evidence="2" type="ORF">QVH07_05730</name>
</gene>
<organism evidence="2 3">
    <name type="scientific">Algoriphagus sediminis</name>
    <dbReference type="NCBI Taxonomy" id="3057113"/>
    <lineage>
        <taxon>Bacteria</taxon>
        <taxon>Pseudomonadati</taxon>
        <taxon>Bacteroidota</taxon>
        <taxon>Cytophagia</taxon>
        <taxon>Cytophagales</taxon>
        <taxon>Cyclobacteriaceae</taxon>
        <taxon>Algoriphagus</taxon>
    </lineage>
</organism>
<evidence type="ECO:0000313" key="3">
    <source>
        <dbReference type="Proteomes" id="UP001171916"/>
    </source>
</evidence>
<dbReference type="InterPro" id="IPR010610">
    <property type="entry name" value="EryCIII-like_C"/>
</dbReference>
<keyword evidence="3" id="KW-1185">Reference proteome</keyword>
<accession>A0ABT7YB14</accession>
<name>A0ABT7YB14_9BACT</name>
<dbReference type="PANTHER" id="PTHR48050">
    <property type="entry name" value="STEROL 3-BETA-GLUCOSYLTRANSFERASE"/>
    <property type="match status" value="1"/>
</dbReference>
<dbReference type="Proteomes" id="UP001171916">
    <property type="component" value="Unassembled WGS sequence"/>
</dbReference>
<sequence>MALGSRGDVEPFLAQAALFDNSHEILCVFPEQFREEVEGLGYAFEGFPAEFLELLSSQTGKQVMGGQGGFFEKIKGYLKLMKSSMKLQNRIIEVQKEAIDRFQPDRVMYHSKCLYGLFGGLLEPSKYIAVHAMPCLTHPSSKYPHIGFGKWNIISPFWIKLSYSFVNGVRRRMLKRFLGQFYSDHPEMDFSPKNFKELEEKILTNIYNISPSLFPKPAEWPENARITGYLHRNQKKDYQPEPGLENWLEKYPKAILVTFGSMSNTRPREISEIFVRMLSEMEIPAIINTSWGGLEKVENAPDSILFVNRIPYDYIMPKLYGVVHHGGSGTTHLASYYSCVQLIIPHIIDQYFWNRLVSDKGLGPKGISVHKLNQKNLSPVLSDFWSNGKYLENVSEMANRMQGESDPNLVKELIMNPKS</sequence>
<dbReference type="InterPro" id="IPR002213">
    <property type="entry name" value="UDP_glucos_trans"/>
</dbReference>